<dbReference type="SUPFAM" id="SSF54928">
    <property type="entry name" value="RNA-binding domain, RBD"/>
    <property type="match status" value="1"/>
</dbReference>
<dbReference type="Proteomes" id="UP000077051">
    <property type="component" value="Unassembled WGS sequence"/>
</dbReference>
<name>A0A162QXW2_MUCCL</name>
<evidence type="ECO:0000313" key="1">
    <source>
        <dbReference type="EMBL" id="OAD06570.1"/>
    </source>
</evidence>
<protein>
    <submittedName>
        <fullName evidence="1">Uncharacterized protein</fullName>
    </submittedName>
</protein>
<dbReference type="AlphaFoldDB" id="A0A162QXW2"/>
<dbReference type="VEuPathDB" id="FungiDB:MUCCIDRAFT_107146"/>
<comment type="caution">
    <text evidence="1">The sequence shown here is derived from an EMBL/GenBank/DDBJ whole genome shotgun (WGS) entry which is preliminary data.</text>
</comment>
<evidence type="ECO:0000313" key="2">
    <source>
        <dbReference type="Proteomes" id="UP000077051"/>
    </source>
</evidence>
<dbReference type="EMBL" id="AMYB01000002">
    <property type="protein sequence ID" value="OAD06570.1"/>
    <property type="molecule type" value="Genomic_DNA"/>
</dbReference>
<gene>
    <name evidence="1" type="ORF">MUCCIDRAFT_107146</name>
</gene>
<accession>A0A162QXW2</accession>
<organism evidence="1 2">
    <name type="scientific">Mucor lusitanicus CBS 277.49</name>
    <dbReference type="NCBI Taxonomy" id="747725"/>
    <lineage>
        <taxon>Eukaryota</taxon>
        <taxon>Fungi</taxon>
        <taxon>Fungi incertae sedis</taxon>
        <taxon>Mucoromycota</taxon>
        <taxon>Mucoromycotina</taxon>
        <taxon>Mucoromycetes</taxon>
        <taxon>Mucorales</taxon>
        <taxon>Mucorineae</taxon>
        <taxon>Mucoraceae</taxon>
        <taxon>Mucor</taxon>
    </lineage>
</organism>
<sequence length="236" mass="27110">MAEESISKGYESDTTLHASEKQESVQMMANELLSLQIDRKDNNMYFYAGKEQFSIILELDELQGLQFDKTGPNSLLSTLRNCYKDGIGLLKYSIIVGEDMCDVIEIVFKNATEQTKAILARPTIQGRELHVYKPLGYRAEYLYSLDIFDVPIGDPEETKTMLCDTFLKFGDILDCKVHVTEDGSWMTGSAYVLLLAYKRYNFKSKKYTHRSLAKSGRYIRVKWSKKVPVYYPVPNQ</sequence>
<dbReference type="GO" id="GO:0003676">
    <property type="term" value="F:nucleic acid binding"/>
    <property type="evidence" value="ECO:0007669"/>
    <property type="project" value="InterPro"/>
</dbReference>
<dbReference type="InterPro" id="IPR035979">
    <property type="entry name" value="RBD_domain_sf"/>
</dbReference>
<keyword evidence="2" id="KW-1185">Reference proteome</keyword>
<proteinExistence type="predicted"/>
<reference evidence="1 2" key="1">
    <citation type="submission" date="2015-06" db="EMBL/GenBank/DDBJ databases">
        <title>Expansion of signal transduction pathways in fungi by whole-genome duplication.</title>
        <authorList>
            <consortium name="DOE Joint Genome Institute"/>
            <person name="Corrochano L.M."/>
            <person name="Kuo A."/>
            <person name="Marcet-Houben M."/>
            <person name="Polaino S."/>
            <person name="Salamov A."/>
            <person name="Villalobos J.M."/>
            <person name="Alvarez M.I."/>
            <person name="Avalos J."/>
            <person name="Benito E.P."/>
            <person name="Benoit I."/>
            <person name="Burger G."/>
            <person name="Camino L.P."/>
            <person name="Canovas D."/>
            <person name="Cerda-Olmedo E."/>
            <person name="Cheng J.-F."/>
            <person name="Dominguez A."/>
            <person name="Elias M."/>
            <person name="Eslava A.P."/>
            <person name="Glaser F."/>
            <person name="Grimwood J."/>
            <person name="Gutierrez G."/>
            <person name="Heitman J."/>
            <person name="Henrissat B."/>
            <person name="Iturriaga E.A."/>
            <person name="Lang B.F."/>
            <person name="Lavin J.L."/>
            <person name="Lee S."/>
            <person name="Li W."/>
            <person name="Lindquist E."/>
            <person name="Lopez-Garcia S."/>
            <person name="Luque E.M."/>
            <person name="Marcos A.T."/>
            <person name="Martin J."/>
            <person name="Mccluskey K."/>
            <person name="Medina H.R."/>
            <person name="Miralles-Duran A."/>
            <person name="Miyazaki A."/>
            <person name="Munoz-Torres E."/>
            <person name="Oguiza J.A."/>
            <person name="Ohm R."/>
            <person name="Olmedo M."/>
            <person name="Orejas M."/>
            <person name="Ortiz-Castellanos L."/>
            <person name="Pisabarro A.G."/>
            <person name="Rodriguez-Romero J."/>
            <person name="Ruiz-Herrera J."/>
            <person name="Ruiz-Vazquez R."/>
            <person name="Sanz C."/>
            <person name="Schackwitz W."/>
            <person name="Schmutz J."/>
            <person name="Shahriari M."/>
            <person name="Shelest E."/>
            <person name="Silva-Franco F."/>
            <person name="Soanes D."/>
            <person name="Syed K."/>
            <person name="Tagua V.G."/>
            <person name="Talbot N.J."/>
            <person name="Thon M."/>
            <person name="De Vries R.P."/>
            <person name="Wiebenga A."/>
            <person name="Yadav J.S."/>
            <person name="Braun E.L."/>
            <person name="Baker S."/>
            <person name="Garre V."/>
            <person name="Horwitz B."/>
            <person name="Torres-Martinez S."/>
            <person name="Idnurm A."/>
            <person name="Herrera-Estrella A."/>
            <person name="Gabaldon T."/>
            <person name="Grigoriev I.V."/>
        </authorList>
    </citation>
    <scope>NUCLEOTIDE SEQUENCE [LARGE SCALE GENOMIC DNA]</scope>
    <source>
        <strain evidence="1 2">CBS 277.49</strain>
    </source>
</reference>